<dbReference type="SUPFAM" id="SSF56801">
    <property type="entry name" value="Acetyl-CoA synthetase-like"/>
    <property type="match status" value="1"/>
</dbReference>
<gene>
    <name evidence="2" type="primary">menE</name>
    <name evidence="2" type="ORF">GCM10010196_23150</name>
</gene>
<evidence type="ECO:0000313" key="2">
    <source>
        <dbReference type="EMBL" id="GGR28694.1"/>
    </source>
</evidence>
<dbReference type="InterPro" id="IPR042099">
    <property type="entry name" value="ANL_N_sf"/>
</dbReference>
<feature type="domain" description="AMP-dependent synthetase/ligase" evidence="1">
    <location>
        <begin position="50"/>
        <end position="250"/>
    </location>
</feature>
<dbReference type="EMBL" id="BMRJ01000002">
    <property type="protein sequence ID" value="GGR28694.1"/>
    <property type="molecule type" value="Genomic_DNA"/>
</dbReference>
<name>A0A918CM73_AGRME</name>
<keyword evidence="3" id="KW-1185">Reference proteome</keyword>
<comment type="caution">
    <text evidence="2">The sequence shown here is derived from an EMBL/GenBank/DDBJ whole genome shotgun (WGS) entry which is preliminary data.</text>
</comment>
<evidence type="ECO:0000313" key="3">
    <source>
        <dbReference type="Proteomes" id="UP000610303"/>
    </source>
</evidence>
<dbReference type="InterPro" id="IPR045851">
    <property type="entry name" value="AMP-bd_C_sf"/>
</dbReference>
<dbReference type="Proteomes" id="UP000610303">
    <property type="component" value="Unassembled WGS sequence"/>
</dbReference>
<dbReference type="PANTHER" id="PTHR43767">
    <property type="entry name" value="LONG-CHAIN-FATTY-ACID--COA LIGASE"/>
    <property type="match status" value="1"/>
</dbReference>
<dbReference type="Gene3D" id="3.30.300.30">
    <property type="match status" value="1"/>
</dbReference>
<sequence length="401" mass="40724">MKPLHRVPSGELSRLRSALAAALDGGPAVWPVADADAAGPAGARDEASAVDPALREVADEVALVVETSGSTAAPKRVALSADALVASAEATHDALGGQGQWLLALPGHYIAGAQVLVRSFLAGLDPVPVPDGPFTAAGFAAAAATMLPEVPHYASLVPVQLARLVEGADRDPFVAAALRSFDAVLVGGQALGAELAERAEALGARIVRTYGSSETAGGCVYDGRPLDGVRLRIVDGEVQLGGPTLASGYLGDPERTARAFLIERGERWYRTGDLGELTAEGRLRIRGRADDVIVSGGVKVALGEVERAVRGLPGFAEAVVVAVADAEWGERPGVAVEAAAFAGLGDDAVQRQLAAIASADDAAGLPPAGRPVRLAALQAMPRLDSGKPDRKAVAALLAAGA</sequence>
<protein>
    <submittedName>
        <fullName evidence="2">O-succinylbenzoic acid--CoA ligase</fullName>
    </submittedName>
</protein>
<organism evidence="2 3">
    <name type="scientific">Agromyces mediolanus</name>
    <name type="common">Corynebacterium mediolanum</name>
    <dbReference type="NCBI Taxonomy" id="41986"/>
    <lineage>
        <taxon>Bacteria</taxon>
        <taxon>Bacillati</taxon>
        <taxon>Actinomycetota</taxon>
        <taxon>Actinomycetes</taxon>
        <taxon>Micrococcales</taxon>
        <taxon>Microbacteriaceae</taxon>
        <taxon>Agromyces</taxon>
    </lineage>
</organism>
<reference evidence="2" key="2">
    <citation type="submission" date="2020-09" db="EMBL/GenBank/DDBJ databases">
        <authorList>
            <person name="Sun Q."/>
            <person name="Ohkuma M."/>
        </authorList>
    </citation>
    <scope>NUCLEOTIDE SEQUENCE</scope>
    <source>
        <strain evidence="2">JCM 3346</strain>
    </source>
</reference>
<reference evidence="2" key="1">
    <citation type="journal article" date="2014" name="Int. J. Syst. Evol. Microbiol.">
        <title>Complete genome sequence of Corynebacterium casei LMG S-19264T (=DSM 44701T), isolated from a smear-ripened cheese.</title>
        <authorList>
            <consortium name="US DOE Joint Genome Institute (JGI-PGF)"/>
            <person name="Walter F."/>
            <person name="Albersmeier A."/>
            <person name="Kalinowski J."/>
            <person name="Ruckert C."/>
        </authorList>
    </citation>
    <scope>NUCLEOTIDE SEQUENCE</scope>
    <source>
        <strain evidence="2">JCM 3346</strain>
    </source>
</reference>
<dbReference type="GO" id="GO:0016878">
    <property type="term" value="F:acid-thiol ligase activity"/>
    <property type="evidence" value="ECO:0007669"/>
    <property type="project" value="UniProtKB-ARBA"/>
</dbReference>
<accession>A0A918CM73</accession>
<dbReference type="InterPro" id="IPR050237">
    <property type="entry name" value="ATP-dep_AMP-bd_enzyme"/>
</dbReference>
<dbReference type="InterPro" id="IPR000873">
    <property type="entry name" value="AMP-dep_synth/lig_dom"/>
</dbReference>
<evidence type="ECO:0000259" key="1">
    <source>
        <dbReference type="Pfam" id="PF00501"/>
    </source>
</evidence>
<keyword evidence="2" id="KW-0436">Ligase</keyword>
<proteinExistence type="predicted"/>
<dbReference type="AlphaFoldDB" id="A0A918CM73"/>
<dbReference type="RefSeq" id="WP_229781708.1">
    <property type="nucleotide sequence ID" value="NZ_BMRJ01000002.1"/>
</dbReference>
<dbReference type="PANTHER" id="PTHR43767:SF1">
    <property type="entry name" value="NONRIBOSOMAL PEPTIDE SYNTHASE PES1 (EUROFUNG)-RELATED"/>
    <property type="match status" value="1"/>
</dbReference>
<dbReference type="Pfam" id="PF00501">
    <property type="entry name" value="AMP-binding"/>
    <property type="match status" value="1"/>
</dbReference>
<dbReference type="Gene3D" id="3.40.50.12780">
    <property type="entry name" value="N-terminal domain of ligase-like"/>
    <property type="match status" value="1"/>
</dbReference>